<feature type="compositionally biased region" description="Polar residues" evidence="1">
    <location>
        <begin position="203"/>
        <end position="214"/>
    </location>
</feature>
<feature type="transmembrane region" description="Helical" evidence="2">
    <location>
        <begin position="89"/>
        <end position="106"/>
    </location>
</feature>
<keyword evidence="2" id="KW-0812">Transmembrane</keyword>
<evidence type="ECO:0000313" key="5">
    <source>
        <dbReference type="Proteomes" id="UP001358417"/>
    </source>
</evidence>
<keyword evidence="2" id="KW-1133">Transmembrane helix</keyword>
<gene>
    <name evidence="4" type="ORF">LTR84_009798</name>
</gene>
<evidence type="ECO:0000313" key="4">
    <source>
        <dbReference type="EMBL" id="KAK5059915.1"/>
    </source>
</evidence>
<dbReference type="Proteomes" id="UP001358417">
    <property type="component" value="Unassembled WGS sequence"/>
</dbReference>
<keyword evidence="5" id="KW-1185">Reference proteome</keyword>
<dbReference type="EMBL" id="JAVRRD010000004">
    <property type="protein sequence ID" value="KAK5059915.1"/>
    <property type="molecule type" value="Genomic_DNA"/>
</dbReference>
<evidence type="ECO:0000256" key="2">
    <source>
        <dbReference type="SAM" id="Phobius"/>
    </source>
</evidence>
<feature type="region of interest" description="Disordered" evidence="1">
    <location>
        <begin position="201"/>
        <end position="276"/>
    </location>
</feature>
<feature type="transmembrane region" description="Helical" evidence="2">
    <location>
        <begin position="126"/>
        <end position="147"/>
    </location>
</feature>
<protein>
    <recommendedName>
        <fullName evidence="3">DUF7598 domain-containing protein</fullName>
    </recommendedName>
</protein>
<organism evidence="4 5">
    <name type="scientific">Exophiala bonariae</name>
    <dbReference type="NCBI Taxonomy" id="1690606"/>
    <lineage>
        <taxon>Eukaryota</taxon>
        <taxon>Fungi</taxon>
        <taxon>Dikarya</taxon>
        <taxon>Ascomycota</taxon>
        <taxon>Pezizomycotina</taxon>
        <taxon>Eurotiomycetes</taxon>
        <taxon>Chaetothyriomycetidae</taxon>
        <taxon>Chaetothyriales</taxon>
        <taxon>Herpotrichiellaceae</taxon>
        <taxon>Exophiala</taxon>
    </lineage>
</organism>
<feature type="compositionally biased region" description="Polar residues" evidence="1">
    <location>
        <begin position="223"/>
        <end position="235"/>
    </location>
</feature>
<proteinExistence type="predicted"/>
<feature type="compositionally biased region" description="Low complexity" evidence="1">
    <location>
        <begin position="236"/>
        <end position="247"/>
    </location>
</feature>
<comment type="caution">
    <text evidence="4">The sequence shown here is derived from an EMBL/GenBank/DDBJ whole genome shotgun (WGS) entry which is preliminary data.</text>
</comment>
<keyword evidence="2" id="KW-0472">Membrane</keyword>
<dbReference type="RefSeq" id="XP_064709736.1">
    <property type="nucleotide sequence ID" value="XM_064853337.1"/>
</dbReference>
<sequence>MPIFGRSLLGAGYVVLNIIRAMNIIAFLSIIAASSVMLVKTFIVSKFFFFDACEHVIRIIMGGFLILTELPLFKTYVSRNWPLFSHRSGFVMLGFVMIFLGISILGNLNKEATSQKSLGLPFWRVVIASGIVVLVMGPINILASYIFRDKESHLTARQVRSHGAVASHKADVEASTPKFPNRKSHYRSFFLGSKRDSLPSYYSRKNNGDMTQTPKMHMAISSPFPQDSSLTRTAQSPGGSSSKYSHSPKSERYAMSPELSRPNLAHHPAMTLGQAI</sequence>
<dbReference type="InterPro" id="IPR056019">
    <property type="entry name" value="DUF7598"/>
</dbReference>
<dbReference type="GeneID" id="89977956"/>
<feature type="domain" description="DUF7598" evidence="3">
    <location>
        <begin position="12"/>
        <end position="146"/>
    </location>
</feature>
<name>A0AAV9NJE5_9EURO</name>
<evidence type="ECO:0000256" key="1">
    <source>
        <dbReference type="SAM" id="MobiDB-lite"/>
    </source>
</evidence>
<dbReference type="AlphaFoldDB" id="A0AAV9NJE5"/>
<accession>A0AAV9NJE5</accession>
<evidence type="ECO:0000259" key="3">
    <source>
        <dbReference type="Pfam" id="PF24535"/>
    </source>
</evidence>
<reference evidence="4 5" key="1">
    <citation type="submission" date="2023-08" db="EMBL/GenBank/DDBJ databases">
        <title>Black Yeasts Isolated from many extreme environments.</title>
        <authorList>
            <person name="Coleine C."/>
            <person name="Stajich J.E."/>
            <person name="Selbmann L."/>
        </authorList>
    </citation>
    <scope>NUCLEOTIDE SEQUENCE [LARGE SCALE GENOMIC DNA]</scope>
    <source>
        <strain evidence="4 5">CCFEE 5792</strain>
    </source>
</reference>
<feature type="transmembrane region" description="Helical" evidence="2">
    <location>
        <begin position="21"/>
        <end position="43"/>
    </location>
</feature>
<dbReference type="Pfam" id="PF24535">
    <property type="entry name" value="DUF7598"/>
    <property type="match status" value="1"/>
</dbReference>
<feature type="transmembrane region" description="Helical" evidence="2">
    <location>
        <begin position="55"/>
        <end position="77"/>
    </location>
</feature>